<gene>
    <name evidence="1" type="ORF">A4W93_21725</name>
</gene>
<protein>
    <submittedName>
        <fullName evidence="1">Uncharacterized protein</fullName>
    </submittedName>
</protein>
<dbReference type="KEGG" id="rgu:A4W93_21725"/>
<evidence type="ECO:0000313" key="2">
    <source>
        <dbReference type="Proteomes" id="UP000193427"/>
    </source>
</evidence>
<keyword evidence="2" id="KW-1185">Reference proteome</keyword>
<sequence>MLICEIRTFPEANLRRTRAKAELTHCPEFDLGQAACLLAERMHHHNRCWNKNGVSAQAQHESLEQQFCNGEVGDQ</sequence>
<name>A0A1W6LDK4_9BURK</name>
<proteinExistence type="predicted"/>
<dbReference type="Proteomes" id="UP000193427">
    <property type="component" value="Chromosome"/>
</dbReference>
<accession>A0A1W6LDK4</accession>
<reference evidence="1 2" key="1">
    <citation type="submission" date="2016-04" db="EMBL/GenBank/DDBJ databases">
        <title>Complete genome sequence of natural rubber-degrading, novel Gram-negative bacterium, Rhizobacter gummiphilus strain NS21.</title>
        <authorList>
            <person name="Tabata M."/>
            <person name="Kasai D."/>
            <person name="Fukuda M."/>
        </authorList>
    </citation>
    <scope>NUCLEOTIDE SEQUENCE [LARGE SCALE GENOMIC DNA]</scope>
    <source>
        <strain evidence="1 2">NS21</strain>
    </source>
</reference>
<dbReference type="EMBL" id="CP015118">
    <property type="protein sequence ID" value="ARN22307.1"/>
    <property type="molecule type" value="Genomic_DNA"/>
</dbReference>
<organism evidence="1 2">
    <name type="scientific">Piscinibacter gummiphilus</name>
    <dbReference type="NCBI Taxonomy" id="946333"/>
    <lineage>
        <taxon>Bacteria</taxon>
        <taxon>Pseudomonadati</taxon>
        <taxon>Pseudomonadota</taxon>
        <taxon>Betaproteobacteria</taxon>
        <taxon>Burkholderiales</taxon>
        <taxon>Sphaerotilaceae</taxon>
        <taxon>Piscinibacter</taxon>
    </lineage>
</organism>
<evidence type="ECO:0000313" key="1">
    <source>
        <dbReference type="EMBL" id="ARN22307.1"/>
    </source>
</evidence>
<dbReference type="AlphaFoldDB" id="A0A1W6LDK4"/>